<dbReference type="Gene3D" id="3.90.1150.10">
    <property type="entry name" value="Aspartate Aminotransferase, domain 1"/>
    <property type="match status" value="1"/>
</dbReference>
<dbReference type="InterPro" id="IPR049704">
    <property type="entry name" value="Aminotrans_3_PPA_site"/>
</dbReference>
<evidence type="ECO:0000256" key="3">
    <source>
        <dbReference type="ARBA" id="ARBA00022679"/>
    </source>
</evidence>
<dbReference type="PIRSF" id="PIRSF000521">
    <property type="entry name" value="Transaminase_4ab_Lys_Orn"/>
    <property type="match status" value="1"/>
</dbReference>
<evidence type="ECO:0000256" key="2">
    <source>
        <dbReference type="ARBA" id="ARBA00022576"/>
    </source>
</evidence>
<evidence type="ECO:0000313" key="7">
    <source>
        <dbReference type="Proteomes" id="UP000603708"/>
    </source>
</evidence>
<keyword evidence="2 6" id="KW-0032">Aminotransferase</keyword>
<comment type="caution">
    <text evidence="6">The sequence shown here is derived from an EMBL/GenBank/DDBJ whole genome shotgun (WGS) entry which is preliminary data.</text>
</comment>
<dbReference type="SUPFAM" id="SSF53383">
    <property type="entry name" value="PLP-dependent transferases"/>
    <property type="match status" value="1"/>
</dbReference>
<dbReference type="PROSITE" id="PS00600">
    <property type="entry name" value="AA_TRANSFER_CLASS_3"/>
    <property type="match status" value="1"/>
</dbReference>
<dbReference type="InterPro" id="IPR015421">
    <property type="entry name" value="PyrdxlP-dep_Trfase_major"/>
</dbReference>
<accession>A0A919GN39</accession>
<keyword evidence="7" id="KW-1185">Reference proteome</keyword>
<keyword evidence="3" id="KW-0808">Transferase</keyword>
<dbReference type="GO" id="GO:0008483">
    <property type="term" value="F:transaminase activity"/>
    <property type="evidence" value="ECO:0007669"/>
    <property type="project" value="UniProtKB-KW"/>
</dbReference>
<sequence>MTTTDAPASTSTTRPASLAADDVRRIVHPYTPTESRERFIIESGSGCRVRDVDGREYLDGIGGLGLSQIGHGRTEIAEAAAAQMKRLEFFHSRWNFSNDRAIELASRLGEIAPEGLDHVYFTSGGAEGNDIALRMARYFHYRNGEPERTWFLARNMAYHGITYGSGSVTGSAEYHEGFGPMLPNVKFLTAPYPYKRHFFHGEDPTEFCLRELRETIEEIGPEHIAAMIGEPIMGPGGVLIPPPDYWPRVAEVLRSYGILLISDEIVTGYGRLGRWFGAEHVGVTPDILVTAKGLTSGYVPHGAVLLNSRVAEAIGRDSGFPIGYTYNGHPTACAVALANLDIIEREGLVRNAEVVGNYLGDQLRALLDLPAVGEVRQLGLMMAVELVSDKETREPLPQGTSPVADRIREESGVLVRGNPNSFVLTPPLVLTEAEADEAAEGVRSVLRRLRPDGTIE</sequence>
<gene>
    <name evidence="6" type="ORF">GCM10018793_61680</name>
</gene>
<evidence type="ECO:0000313" key="6">
    <source>
        <dbReference type="EMBL" id="GHH87123.1"/>
    </source>
</evidence>
<dbReference type="CDD" id="cd00610">
    <property type="entry name" value="OAT_like"/>
    <property type="match status" value="1"/>
</dbReference>
<organism evidence="6 7">
    <name type="scientific">Streptomyces sulfonofaciens</name>
    <dbReference type="NCBI Taxonomy" id="68272"/>
    <lineage>
        <taxon>Bacteria</taxon>
        <taxon>Bacillati</taxon>
        <taxon>Actinomycetota</taxon>
        <taxon>Actinomycetes</taxon>
        <taxon>Kitasatosporales</taxon>
        <taxon>Streptomycetaceae</taxon>
        <taxon>Streptomyces</taxon>
    </lineage>
</organism>
<reference evidence="6" key="2">
    <citation type="submission" date="2020-09" db="EMBL/GenBank/DDBJ databases">
        <authorList>
            <person name="Sun Q."/>
            <person name="Ohkuma M."/>
        </authorList>
    </citation>
    <scope>NUCLEOTIDE SEQUENCE</scope>
    <source>
        <strain evidence="6">JCM 5069</strain>
    </source>
</reference>
<proteinExistence type="inferred from homology"/>
<dbReference type="InterPro" id="IPR015422">
    <property type="entry name" value="PyrdxlP-dep_Trfase_small"/>
</dbReference>
<keyword evidence="4 5" id="KW-0663">Pyridoxal phosphate</keyword>
<evidence type="ECO:0000256" key="5">
    <source>
        <dbReference type="RuleBase" id="RU003560"/>
    </source>
</evidence>
<dbReference type="GO" id="GO:0030170">
    <property type="term" value="F:pyridoxal phosphate binding"/>
    <property type="evidence" value="ECO:0007669"/>
    <property type="project" value="InterPro"/>
</dbReference>
<dbReference type="Proteomes" id="UP000603708">
    <property type="component" value="Unassembled WGS sequence"/>
</dbReference>
<dbReference type="Pfam" id="PF00202">
    <property type="entry name" value="Aminotran_3"/>
    <property type="match status" value="1"/>
</dbReference>
<dbReference type="PANTHER" id="PTHR43094:SF1">
    <property type="entry name" value="AMINOTRANSFERASE CLASS-III"/>
    <property type="match status" value="1"/>
</dbReference>
<protein>
    <submittedName>
        <fullName evidence="6">Aspartate aminotransferase family protein</fullName>
    </submittedName>
</protein>
<dbReference type="InterPro" id="IPR005814">
    <property type="entry name" value="Aminotrans_3"/>
</dbReference>
<evidence type="ECO:0000256" key="1">
    <source>
        <dbReference type="ARBA" id="ARBA00008954"/>
    </source>
</evidence>
<reference evidence="6" key="1">
    <citation type="journal article" date="2014" name="Int. J. Syst. Evol. Microbiol.">
        <title>Complete genome sequence of Corynebacterium casei LMG S-19264T (=DSM 44701T), isolated from a smear-ripened cheese.</title>
        <authorList>
            <consortium name="US DOE Joint Genome Institute (JGI-PGF)"/>
            <person name="Walter F."/>
            <person name="Albersmeier A."/>
            <person name="Kalinowski J."/>
            <person name="Ruckert C."/>
        </authorList>
    </citation>
    <scope>NUCLEOTIDE SEQUENCE</scope>
    <source>
        <strain evidence="6">JCM 5069</strain>
    </source>
</reference>
<dbReference type="InterPro" id="IPR015424">
    <property type="entry name" value="PyrdxlP-dep_Trfase"/>
</dbReference>
<comment type="similarity">
    <text evidence="1 5">Belongs to the class-III pyridoxal-phosphate-dependent aminotransferase family.</text>
</comment>
<dbReference type="EMBL" id="BNCD01000026">
    <property type="protein sequence ID" value="GHH87123.1"/>
    <property type="molecule type" value="Genomic_DNA"/>
</dbReference>
<dbReference type="PANTHER" id="PTHR43094">
    <property type="entry name" value="AMINOTRANSFERASE"/>
    <property type="match status" value="1"/>
</dbReference>
<evidence type="ECO:0000256" key="4">
    <source>
        <dbReference type="ARBA" id="ARBA00022898"/>
    </source>
</evidence>
<name>A0A919GN39_9ACTN</name>
<dbReference type="AlphaFoldDB" id="A0A919GN39"/>
<dbReference type="Gene3D" id="3.40.640.10">
    <property type="entry name" value="Type I PLP-dependent aspartate aminotransferase-like (Major domain)"/>
    <property type="match status" value="1"/>
</dbReference>
<dbReference type="FunFam" id="3.40.640.10:FF:000014">
    <property type="entry name" value="Adenosylmethionine-8-amino-7-oxononanoate aminotransferase, probable"/>
    <property type="match status" value="1"/>
</dbReference>